<dbReference type="AlphaFoldDB" id="A0A6F9EG38"/>
<reference evidence="2 3" key="1">
    <citation type="submission" date="2020-04" db="EMBL/GenBank/DDBJ databases">
        <authorList>
            <person name="Hogendoorn C."/>
        </authorList>
    </citation>
    <scope>NUCLEOTIDE SEQUENCE [LARGE SCALE GENOMIC DNA]</scope>
    <source>
        <strain evidence="2">COOX1</strain>
    </source>
</reference>
<sequence length="61" mass="6651">MRVRGECRHGGHHEHFKGWTGPDRLFPGLAPGSRPLAAERSTQGVQPLPLMAGRNPRLQAG</sequence>
<dbReference type="EMBL" id="LR792683">
    <property type="protein sequence ID" value="CAB3395260.1"/>
    <property type="molecule type" value="Genomic_DNA"/>
</dbReference>
<dbReference type="Proteomes" id="UP000502196">
    <property type="component" value="Chromosome"/>
</dbReference>
<proteinExistence type="predicted"/>
<gene>
    <name evidence="2" type="ORF">COOX1_2822</name>
</gene>
<organism evidence="2 3">
    <name type="scientific">Kyrpidia spormannii</name>
    <dbReference type="NCBI Taxonomy" id="2055160"/>
    <lineage>
        <taxon>Bacteria</taxon>
        <taxon>Bacillati</taxon>
        <taxon>Bacillota</taxon>
        <taxon>Bacilli</taxon>
        <taxon>Bacillales</taxon>
        <taxon>Alicyclobacillaceae</taxon>
        <taxon>Kyrpidia</taxon>
    </lineage>
</organism>
<evidence type="ECO:0000313" key="2">
    <source>
        <dbReference type="EMBL" id="CAB3395260.1"/>
    </source>
</evidence>
<feature type="region of interest" description="Disordered" evidence="1">
    <location>
        <begin position="1"/>
        <end position="61"/>
    </location>
</feature>
<evidence type="ECO:0000256" key="1">
    <source>
        <dbReference type="SAM" id="MobiDB-lite"/>
    </source>
</evidence>
<accession>A0A6F9EG38</accession>
<name>A0A6F9EG38_9BACL</name>
<protein>
    <submittedName>
        <fullName evidence="2">Uncharacterized protein</fullName>
    </submittedName>
</protein>
<evidence type="ECO:0000313" key="3">
    <source>
        <dbReference type="Proteomes" id="UP000502196"/>
    </source>
</evidence>